<evidence type="ECO:0000256" key="2">
    <source>
        <dbReference type="PROSITE-ProRule" id="PRU00335"/>
    </source>
</evidence>
<dbReference type="Gene3D" id="1.10.357.10">
    <property type="entry name" value="Tetracycline Repressor, domain 2"/>
    <property type="match status" value="1"/>
</dbReference>
<reference evidence="4 5" key="1">
    <citation type="submission" date="2020-01" db="EMBL/GenBank/DDBJ databases">
        <title>Genome sequencing of strain KACC 21265.</title>
        <authorList>
            <person name="Heo J."/>
            <person name="Kim S.-J."/>
            <person name="Kim J.-S."/>
            <person name="Hong S.-B."/>
            <person name="Kwon S.-W."/>
        </authorList>
    </citation>
    <scope>NUCLEOTIDE SEQUENCE [LARGE SCALE GENOMIC DNA]</scope>
    <source>
        <strain evidence="4 5">KACC 21265</strain>
    </source>
</reference>
<evidence type="ECO:0000259" key="3">
    <source>
        <dbReference type="PROSITE" id="PS50977"/>
    </source>
</evidence>
<dbReference type="InterPro" id="IPR041479">
    <property type="entry name" value="TetR_CgmR_C"/>
</dbReference>
<dbReference type="RefSeq" id="WP_160555138.1">
    <property type="nucleotide sequence ID" value="NZ_CP047650.1"/>
</dbReference>
<dbReference type="GO" id="GO:0003677">
    <property type="term" value="F:DNA binding"/>
    <property type="evidence" value="ECO:0007669"/>
    <property type="project" value="UniProtKB-UniRule"/>
</dbReference>
<evidence type="ECO:0000256" key="1">
    <source>
        <dbReference type="ARBA" id="ARBA00023125"/>
    </source>
</evidence>
<organism evidence="4 5">
    <name type="scientific">Xylophilus rhododendri</name>
    <dbReference type="NCBI Taxonomy" id="2697032"/>
    <lineage>
        <taxon>Bacteria</taxon>
        <taxon>Pseudomonadati</taxon>
        <taxon>Pseudomonadota</taxon>
        <taxon>Betaproteobacteria</taxon>
        <taxon>Burkholderiales</taxon>
        <taxon>Xylophilus</taxon>
    </lineage>
</organism>
<name>A0A857JDY1_9BURK</name>
<gene>
    <name evidence="4" type="ORF">GT347_27085</name>
</gene>
<keyword evidence="5" id="KW-1185">Reference proteome</keyword>
<dbReference type="InterPro" id="IPR036271">
    <property type="entry name" value="Tet_transcr_reg_TetR-rel_C_sf"/>
</dbReference>
<keyword evidence="1 2" id="KW-0238">DNA-binding</keyword>
<feature type="DNA-binding region" description="H-T-H motif" evidence="2">
    <location>
        <begin position="33"/>
        <end position="52"/>
    </location>
</feature>
<dbReference type="AlphaFoldDB" id="A0A857JDY1"/>
<dbReference type="Proteomes" id="UP000464787">
    <property type="component" value="Chromosome"/>
</dbReference>
<dbReference type="KEGG" id="xyk:GT347_27085"/>
<evidence type="ECO:0000313" key="5">
    <source>
        <dbReference type="Proteomes" id="UP000464787"/>
    </source>
</evidence>
<dbReference type="InterPro" id="IPR001647">
    <property type="entry name" value="HTH_TetR"/>
</dbReference>
<accession>A0A857JDY1</accession>
<dbReference type="InterPro" id="IPR009057">
    <property type="entry name" value="Homeodomain-like_sf"/>
</dbReference>
<dbReference type="SUPFAM" id="SSF48498">
    <property type="entry name" value="Tetracyclin repressor-like, C-terminal domain"/>
    <property type="match status" value="1"/>
</dbReference>
<feature type="domain" description="HTH tetR-type" evidence="3">
    <location>
        <begin position="10"/>
        <end position="70"/>
    </location>
</feature>
<evidence type="ECO:0000313" key="4">
    <source>
        <dbReference type="EMBL" id="QHJ01330.1"/>
    </source>
</evidence>
<proteinExistence type="predicted"/>
<dbReference type="SUPFAM" id="SSF46689">
    <property type="entry name" value="Homeodomain-like"/>
    <property type="match status" value="1"/>
</dbReference>
<dbReference type="Pfam" id="PF00440">
    <property type="entry name" value="TetR_N"/>
    <property type="match status" value="1"/>
</dbReference>
<dbReference type="Pfam" id="PF17937">
    <property type="entry name" value="TetR_C_28"/>
    <property type="match status" value="1"/>
</dbReference>
<sequence length="182" mass="20164">MSRNRPKEPDLLRSRILAATQAVLLQDGLAALTQEKVLARLDISKGGLQHHFRTKQAMLDGLFSAMFEQFVLQYRQELGRTPEGPARHIQAYVRTAHVSDPAAVEAGKALTLLAIGNPQYQQEWAGFLDQMFLADRLEPATHLACRLFADGLWFGCVLGPRPDETLAEAAVGHILGLLEKRP</sequence>
<dbReference type="PROSITE" id="PS50977">
    <property type="entry name" value="HTH_TETR_2"/>
    <property type="match status" value="1"/>
</dbReference>
<dbReference type="EMBL" id="CP047650">
    <property type="protein sequence ID" value="QHJ01330.1"/>
    <property type="molecule type" value="Genomic_DNA"/>
</dbReference>
<protein>
    <submittedName>
        <fullName evidence="4">TetR family transcriptional regulator</fullName>
    </submittedName>
</protein>